<dbReference type="EMBL" id="KN839898">
    <property type="protein sequence ID" value="KIJ59089.1"/>
    <property type="molecule type" value="Genomic_DNA"/>
</dbReference>
<feature type="compositionally biased region" description="Polar residues" evidence="1">
    <location>
        <begin position="309"/>
        <end position="328"/>
    </location>
</feature>
<feature type="region of interest" description="Disordered" evidence="1">
    <location>
        <begin position="1"/>
        <end position="143"/>
    </location>
</feature>
<reference evidence="2 3" key="1">
    <citation type="submission" date="2014-04" db="EMBL/GenBank/DDBJ databases">
        <title>Evolutionary Origins and Diversification of the Mycorrhizal Mutualists.</title>
        <authorList>
            <consortium name="DOE Joint Genome Institute"/>
            <consortium name="Mycorrhizal Genomics Consortium"/>
            <person name="Kohler A."/>
            <person name="Kuo A."/>
            <person name="Nagy L.G."/>
            <person name="Floudas D."/>
            <person name="Copeland A."/>
            <person name="Barry K.W."/>
            <person name="Cichocki N."/>
            <person name="Veneault-Fourrey C."/>
            <person name="LaButti K."/>
            <person name="Lindquist E.A."/>
            <person name="Lipzen A."/>
            <person name="Lundell T."/>
            <person name="Morin E."/>
            <person name="Murat C."/>
            <person name="Riley R."/>
            <person name="Ohm R."/>
            <person name="Sun H."/>
            <person name="Tunlid A."/>
            <person name="Henrissat B."/>
            <person name="Grigoriev I.V."/>
            <person name="Hibbett D.S."/>
            <person name="Martin F."/>
        </authorList>
    </citation>
    <scope>NUCLEOTIDE SEQUENCE [LARGE SCALE GENOMIC DNA]</scope>
    <source>
        <strain evidence="2 3">MD-312</strain>
    </source>
</reference>
<feature type="compositionally biased region" description="Polar residues" evidence="1">
    <location>
        <begin position="63"/>
        <end position="73"/>
    </location>
</feature>
<accession>A0A0C9V1F7</accession>
<feature type="compositionally biased region" description="Polar residues" evidence="1">
    <location>
        <begin position="90"/>
        <end position="101"/>
    </location>
</feature>
<gene>
    <name evidence="2" type="ORF">HYDPIDRAFT_170983</name>
</gene>
<name>A0A0C9V1F7_9AGAM</name>
<evidence type="ECO:0000313" key="3">
    <source>
        <dbReference type="Proteomes" id="UP000053820"/>
    </source>
</evidence>
<keyword evidence="3" id="KW-1185">Reference proteome</keyword>
<dbReference type="Proteomes" id="UP000053820">
    <property type="component" value="Unassembled WGS sequence"/>
</dbReference>
<feature type="region of interest" description="Disordered" evidence="1">
    <location>
        <begin position="240"/>
        <end position="328"/>
    </location>
</feature>
<sequence>MDPDRHLPIPGRNHPRNQPHLMTSDPQARPIAPSTSQYQHPSLPSIRQLHPYLPPSGMAQPHLTVQESSSFTYAPSGAYAGPSGSADPHPSQTIPSQSGMYSRSDALDSEAEGEAEQQGPAKKKRRRQALSCNGRSRVDPVHDAANRQNASGVPWSPCMLCLASVSPVVLTPRFRDKYVTRAEYDELKARLDHLETMVSRIFSAPPGAVNVPLYSMSPDMSGAPSSENLASYHAGHSSSSQVLYSPTVPSSTSYQTEPIPKPHQYPSNSPHLMTQGAPHVSSSSVTQPPPGGGGPGHIRRSSDGKSPTAVRQSPLSLASITSPYNSDAQSKNFRAQTLKFLGERLRPVQGGWKGPVVLLCGTQQRSNIRQRPARRMLPWKAFRDLPQVGTQGMAGIEGKALPPTASG</sequence>
<dbReference type="AlphaFoldDB" id="A0A0C9V1F7"/>
<protein>
    <submittedName>
        <fullName evidence="2">Uncharacterized protein</fullName>
    </submittedName>
</protein>
<feature type="compositionally biased region" description="Polar residues" evidence="1">
    <location>
        <begin position="33"/>
        <end position="42"/>
    </location>
</feature>
<proteinExistence type="predicted"/>
<evidence type="ECO:0000313" key="2">
    <source>
        <dbReference type="EMBL" id="KIJ59089.1"/>
    </source>
</evidence>
<dbReference type="HOGENOM" id="CLU_056402_1_0_1"/>
<dbReference type="OrthoDB" id="3362851at2759"/>
<organism evidence="2 3">
    <name type="scientific">Hydnomerulius pinastri MD-312</name>
    <dbReference type="NCBI Taxonomy" id="994086"/>
    <lineage>
        <taxon>Eukaryota</taxon>
        <taxon>Fungi</taxon>
        <taxon>Dikarya</taxon>
        <taxon>Basidiomycota</taxon>
        <taxon>Agaricomycotina</taxon>
        <taxon>Agaricomycetes</taxon>
        <taxon>Agaricomycetidae</taxon>
        <taxon>Boletales</taxon>
        <taxon>Boletales incertae sedis</taxon>
        <taxon>Leucogyrophana</taxon>
    </lineage>
</organism>
<feature type="compositionally biased region" description="Polar residues" evidence="1">
    <location>
        <begin position="240"/>
        <end position="256"/>
    </location>
</feature>
<evidence type="ECO:0000256" key="1">
    <source>
        <dbReference type="SAM" id="MobiDB-lite"/>
    </source>
</evidence>